<dbReference type="GO" id="GO:0004519">
    <property type="term" value="F:endonuclease activity"/>
    <property type="evidence" value="ECO:0007669"/>
    <property type="project" value="UniProtKB-KW"/>
</dbReference>
<keyword evidence="2" id="KW-0540">Nuclease</keyword>
<evidence type="ECO:0000259" key="1">
    <source>
        <dbReference type="SMART" id="SM00507"/>
    </source>
</evidence>
<dbReference type="AlphaFoldDB" id="A0ABD4WWA6"/>
<dbReference type="CDD" id="cd00085">
    <property type="entry name" value="HNHc"/>
    <property type="match status" value="1"/>
</dbReference>
<dbReference type="RefSeq" id="WP_274589182.1">
    <property type="nucleotide sequence ID" value="NZ_JARAOX010000196.1"/>
</dbReference>
<dbReference type="InterPro" id="IPR002711">
    <property type="entry name" value="HNH"/>
</dbReference>
<name>A0ABD4WWA6_PRIMG</name>
<dbReference type="InterPro" id="IPR003615">
    <property type="entry name" value="HNH_nuc"/>
</dbReference>
<organism evidence="2 3">
    <name type="scientific">Priestia megaterium</name>
    <name type="common">Bacillus megaterium</name>
    <dbReference type="NCBI Taxonomy" id="1404"/>
    <lineage>
        <taxon>Bacteria</taxon>
        <taxon>Bacillati</taxon>
        <taxon>Bacillota</taxon>
        <taxon>Bacilli</taxon>
        <taxon>Bacillales</taxon>
        <taxon>Bacillaceae</taxon>
        <taxon>Priestia</taxon>
    </lineage>
</organism>
<sequence>MSFKHGLQPSDVLTNQELMSTFKCAMAGGMRFSHRTNTLVLISDHTKSLYDDRWIGDVFHYTGMGKAGDQSLEYSQNKKLCQSNHTNVTVYLFEVFKQNNYVFLGEVYLSNNPYKEEQLGDNKELRLVWVFPLRLKKKQDEILIPTEFVESREKIQEKEAKKMTQDKLIKRVASASKKPGSRKVVTNAYERDIYVSEYAKRRANGVCQLCEEPAPFHTKKGDPYLETHHIEWLSRGGEDTIENTVALCPNCHRRMHSLNAKKDVEKLKEVAARG</sequence>
<evidence type="ECO:0000313" key="3">
    <source>
        <dbReference type="Proteomes" id="UP001213771"/>
    </source>
</evidence>
<dbReference type="Proteomes" id="UP001213771">
    <property type="component" value="Unassembled WGS sequence"/>
</dbReference>
<accession>A0ABD4WWA6</accession>
<comment type="caution">
    <text evidence="2">The sequence shown here is derived from an EMBL/GenBank/DDBJ whole genome shotgun (WGS) entry which is preliminary data.</text>
</comment>
<keyword evidence="2" id="KW-0255">Endonuclease</keyword>
<feature type="domain" description="HNH nuclease" evidence="1">
    <location>
        <begin position="194"/>
        <end position="253"/>
    </location>
</feature>
<reference evidence="2 3" key="1">
    <citation type="submission" date="2023-02" db="EMBL/GenBank/DDBJ databases">
        <authorList>
            <person name="Olszewska D."/>
        </authorList>
    </citation>
    <scope>NUCLEOTIDE SEQUENCE [LARGE SCALE GENOMIC DNA]</scope>
    <source>
        <strain evidence="2 3">FDU301</strain>
    </source>
</reference>
<dbReference type="Pfam" id="PF26348">
    <property type="entry name" value="SRA_ScoMcrA"/>
    <property type="match status" value="1"/>
</dbReference>
<dbReference type="InterPro" id="IPR058712">
    <property type="entry name" value="SRA_ScoMcrA"/>
</dbReference>
<protein>
    <submittedName>
        <fullName evidence="2">HNH endonuclease</fullName>
    </submittedName>
</protein>
<dbReference type="Pfam" id="PF01844">
    <property type="entry name" value="HNH"/>
    <property type="match status" value="1"/>
</dbReference>
<proteinExistence type="predicted"/>
<dbReference type="EMBL" id="JARAOX010000196">
    <property type="protein sequence ID" value="MDD9784545.1"/>
    <property type="molecule type" value="Genomic_DNA"/>
</dbReference>
<dbReference type="SMART" id="SM00507">
    <property type="entry name" value="HNHc"/>
    <property type="match status" value="1"/>
</dbReference>
<evidence type="ECO:0000313" key="2">
    <source>
        <dbReference type="EMBL" id="MDD9784545.1"/>
    </source>
</evidence>
<keyword evidence="2" id="KW-0378">Hydrolase</keyword>
<dbReference type="Gene3D" id="1.10.30.50">
    <property type="match status" value="1"/>
</dbReference>
<gene>
    <name evidence="2" type="ORF">PVE99_19450</name>
</gene>